<evidence type="ECO:0000256" key="3">
    <source>
        <dbReference type="ARBA" id="ARBA00023015"/>
    </source>
</evidence>
<evidence type="ECO:0000313" key="10">
    <source>
        <dbReference type="Proteomes" id="UP001237642"/>
    </source>
</evidence>
<feature type="domain" description="Myb-like" evidence="7">
    <location>
        <begin position="1"/>
        <end position="53"/>
    </location>
</feature>
<dbReference type="SMART" id="SM00717">
    <property type="entry name" value="SANT"/>
    <property type="match status" value="2"/>
</dbReference>
<dbReference type="PROSITE" id="PS50090">
    <property type="entry name" value="MYB_LIKE"/>
    <property type="match status" value="2"/>
</dbReference>
<feature type="domain" description="Myb-like" evidence="7">
    <location>
        <begin position="54"/>
        <end position="103"/>
    </location>
</feature>
<dbReference type="InterPro" id="IPR001005">
    <property type="entry name" value="SANT/Myb"/>
</dbReference>
<organism evidence="9 10">
    <name type="scientific">Heracleum sosnowskyi</name>
    <dbReference type="NCBI Taxonomy" id="360622"/>
    <lineage>
        <taxon>Eukaryota</taxon>
        <taxon>Viridiplantae</taxon>
        <taxon>Streptophyta</taxon>
        <taxon>Embryophyta</taxon>
        <taxon>Tracheophyta</taxon>
        <taxon>Spermatophyta</taxon>
        <taxon>Magnoliopsida</taxon>
        <taxon>eudicotyledons</taxon>
        <taxon>Gunneridae</taxon>
        <taxon>Pentapetalae</taxon>
        <taxon>asterids</taxon>
        <taxon>campanulids</taxon>
        <taxon>Apiales</taxon>
        <taxon>Apiaceae</taxon>
        <taxon>Apioideae</taxon>
        <taxon>apioid superclade</taxon>
        <taxon>Tordylieae</taxon>
        <taxon>Tordyliinae</taxon>
        <taxon>Heracleum</taxon>
    </lineage>
</organism>
<keyword evidence="6" id="KW-0539">Nucleus</keyword>
<evidence type="ECO:0000256" key="5">
    <source>
        <dbReference type="ARBA" id="ARBA00023163"/>
    </source>
</evidence>
<sequence length="237" mass="27774">MASFKKCPWTREEDMQLVNHISKYGIWNWSQMPKHAGLSRTGKSCRLRWMNYLDPQVKRGNYSQVEDQIIINMRHNGAGWSLIAESLPGRTDNEIKNRWHSRLSKRLANGTVQKMEPYREQIISETDTMMNCDYLNDNVFPEAPNLEEAYEEYPLSSYMLGASRNNTVPPTCGSTSADPHIRFWREPFSLDNVYDTDECETYVDPEFGLPKLQDWLRESCYPYYYPCYEILVPNPIS</sequence>
<evidence type="ECO:0000256" key="6">
    <source>
        <dbReference type="ARBA" id="ARBA00023242"/>
    </source>
</evidence>
<dbReference type="CDD" id="cd00167">
    <property type="entry name" value="SANT"/>
    <property type="match status" value="2"/>
</dbReference>
<comment type="caution">
    <text evidence="9">The sequence shown here is derived from an EMBL/GenBank/DDBJ whole genome shotgun (WGS) entry which is preliminary data.</text>
</comment>
<keyword evidence="4" id="KW-0238">DNA-binding</keyword>
<dbReference type="AlphaFoldDB" id="A0AAD8HXP9"/>
<dbReference type="Pfam" id="PF00249">
    <property type="entry name" value="Myb_DNA-binding"/>
    <property type="match status" value="2"/>
</dbReference>
<evidence type="ECO:0000256" key="2">
    <source>
        <dbReference type="ARBA" id="ARBA00022737"/>
    </source>
</evidence>
<evidence type="ECO:0000256" key="1">
    <source>
        <dbReference type="ARBA" id="ARBA00004123"/>
    </source>
</evidence>
<dbReference type="PROSITE" id="PS51294">
    <property type="entry name" value="HTH_MYB"/>
    <property type="match status" value="2"/>
</dbReference>
<dbReference type="EMBL" id="JAUIZM010000007">
    <property type="protein sequence ID" value="KAK1375216.1"/>
    <property type="molecule type" value="Genomic_DNA"/>
</dbReference>
<dbReference type="PANTHER" id="PTHR47997">
    <property type="entry name" value="MYB DOMAIN PROTEIN 55"/>
    <property type="match status" value="1"/>
</dbReference>
<evidence type="ECO:0000313" key="9">
    <source>
        <dbReference type="EMBL" id="KAK1375216.1"/>
    </source>
</evidence>
<keyword evidence="10" id="KW-1185">Reference proteome</keyword>
<reference evidence="9" key="2">
    <citation type="submission" date="2023-05" db="EMBL/GenBank/DDBJ databases">
        <authorList>
            <person name="Schelkunov M.I."/>
        </authorList>
    </citation>
    <scope>NUCLEOTIDE SEQUENCE</scope>
    <source>
        <strain evidence="9">Hsosn_3</strain>
        <tissue evidence="9">Leaf</tissue>
    </source>
</reference>
<accession>A0AAD8HXP9</accession>
<dbReference type="Proteomes" id="UP001237642">
    <property type="component" value="Unassembled WGS sequence"/>
</dbReference>
<dbReference type="GO" id="GO:0005634">
    <property type="term" value="C:nucleus"/>
    <property type="evidence" value="ECO:0007669"/>
    <property type="project" value="UniProtKB-SubCell"/>
</dbReference>
<protein>
    <submittedName>
        <fullName evidence="9">Transcription repressor MYB6-like</fullName>
    </submittedName>
</protein>
<dbReference type="SUPFAM" id="SSF46689">
    <property type="entry name" value="Homeodomain-like"/>
    <property type="match status" value="1"/>
</dbReference>
<feature type="domain" description="HTH myb-type" evidence="8">
    <location>
        <begin position="1"/>
        <end position="57"/>
    </location>
</feature>
<keyword evidence="5" id="KW-0804">Transcription</keyword>
<dbReference type="InterPro" id="IPR009057">
    <property type="entry name" value="Homeodomain-like_sf"/>
</dbReference>
<proteinExistence type="predicted"/>
<keyword evidence="3" id="KW-0805">Transcription regulation</keyword>
<evidence type="ECO:0000259" key="8">
    <source>
        <dbReference type="PROSITE" id="PS51294"/>
    </source>
</evidence>
<evidence type="ECO:0000256" key="4">
    <source>
        <dbReference type="ARBA" id="ARBA00023125"/>
    </source>
</evidence>
<dbReference type="FunFam" id="1.10.10.60:FF:000001">
    <property type="entry name" value="MYB-related transcription factor"/>
    <property type="match status" value="1"/>
</dbReference>
<name>A0AAD8HXP9_9APIA</name>
<gene>
    <name evidence="9" type="ORF">POM88_031409</name>
</gene>
<keyword evidence="2" id="KW-0677">Repeat</keyword>
<reference evidence="9" key="1">
    <citation type="submission" date="2023-02" db="EMBL/GenBank/DDBJ databases">
        <title>Genome of toxic invasive species Heracleum sosnowskyi carries increased number of genes despite the absence of recent whole-genome duplications.</title>
        <authorList>
            <person name="Schelkunov M."/>
            <person name="Shtratnikova V."/>
            <person name="Makarenko M."/>
            <person name="Klepikova A."/>
            <person name="Omelchenko D."/>
            <person name="Novikova G."/>
            <person name="Obukhova E."/>
            <person name="Bogdanov V."/>
            <person name="Penin A."/>
            <person name="Logacheva M."/>
        </authorList>
    </citation>
    <scope>NUCLEOTIDE SEQUENCE</scope>
    <source>
        <strain evidence="9">Hsosn_3</strain>
        <tissue evidence="9">Leaf</tissue>
    </source>
</reference>
<evidence type="ECO:0000259" key="7">
    <source>
        <dbReference type="PROSITE" id="PS50090"/>
    </source>
</evidence>
<dbReference type="PANTHER" id="PTHR47997:SF28">
    <property type="entry name" value="TRANSCRIPTION FACTOR MYB15-LIKE"/>
    <property type="match status" value="1"/>
</dbReference>
<comment type="subcellular location">
    <subcellularLocation>
        <location evidence="1">Nucleus</location>
    </subcellularLocation>
</comment>
<dbReference type="InterPro" id="IPR051953">
    <property type="entry name" value="Plant_SW-associated_TFs"/>
</dbReference>
<dbReference type="InterPro" id="IPR017930">
    <property type="entry name" value="Myb_dom"/>
</dbReference>
<dbReference type="Gene3D" id="1.10.10.60">
    <property type="entry name" value="Homeodomain-like"/>
    <property type="match status" value="2"/>
</dbReference>
<dbReference type="GO" id="GO:0003677">
    <property type="term" value="F:DNA binding"/>
    <property type="evidence" value="ECO:0007669"/>
    <property type="project" value="UniProtKB-KW"/>
</dbReference>
<feature type="domain" description="HTH myb-type" evidence="8">
    <location>
        <begin position="58"/>
        <end position="107"/>
    </location>
</feature>